<feature type="domain" description="UspA" evidence="2">
    <location>
        <begin position="164"/>
        <end position="296"/>
    </location>
</feature>
<evidence type="ECO:0000256" key="1">
    <source>
        <dbReference type="ARBA" id="ARBA00008791"/>
    </source>
</evidence>
<dbReference type="FunFam" id="3.40.50.620:FF:000123">
    <property type="entry name" value="Universal stress protein family"/>
    <property type="match status" value="1"/>
</dbReference>
<evidence type="ECO:0000259" key="2">
    <source>
        <dbReference type="Pfam" id="PF00582"/>
    </source>
</evidence>
<dbReference type="RefSeq" id="WP_077098627.1">
    <property type="nucleotide sequence ID" value="NZ_LT717699.1"/>
</dbReference>
<organism evidence="3 4">
    <name type="scientific">Mycobacterium terramassiliense</name>
    <dbReference type="NCBI Taxonomy" id="1841859"/>
    <lineage>
        <taxon>Bacteria</taxon>
        <taxon>Bacillati</taxon>
        <taxon>Actinomycetota</taxon>
        <taxon>Actinomycetes</taxon>
        <taxon>Mycobacteriales</taxon>
        <taxon>Mycobacteriaceae</taxon>
        <taxon>Mycobacterium</taxon>
    </lineage>
</organism>
<proteinExistence type="inferred from homology"/>
<keyword evidence="4" id="KW-1185">Reference proteome</keyword>
<dbReference type="InterPro" id="IPR006015">
    <property type="entry name" value="Universal_stress_UspA"/>
</dbReference>
<feature type="domain" description="UspA" evidence="2">
    <location>
        <begin position="13"/>
        <end position="151"/>
    </location>
</feature>
<sequence>MSSHNAATGPMGIVVGIDDSPAARAAVQWAAREAELRNVALTLVYAVSPEVSTWLKTPLPAGVMRWQQDHGRRLIDGALKVVEEATAPGGPAAVHTEILASGAVPTLIDLSKEADMVVMGAQGSGRWPGRLLGSVSSALLRHAHCPVAIVHEEDPSAPAGGQSPVVVGIDGSSASELATAIAFDEASRRRVGLVAVHAWSDLDVSEWPGIDWPATQSMAEEVLAERLAGWQERYPDVRVTRVVVQAQPARRLVEASTEAQLVVVGSRGRGGFAGMLVGSVGETVAQMARVPVIVAREAPA</sequence>
<dbReference type="InterPro" id="IPR006016">
    <property type="entry name" value="UspA"/>
</dbReference>
<dbReference type="GO" id="GO:0001666">
    <property type="term" value="P:response to hypoxia"/>
    <property type="evidence" value="ECO:0007669"/>
    <property type="project" value="UniProtKB-ARBA"/>
</dbReference>
<dbReference type="AlphaFoldDB" id="A0A2U3N8C4"/>
<evidence type="ECO:0000313" key="4">
    <source>
        <dbReference type="Proteomes" id="UP000241595"/>
    </source>
</evidence>
<dbReference type="CDD" id="cd23661">
    <property type="entry name" value="USP_Rv2623_repeat2"/>
    <property type="match status" value="1"/>
</dbReference>
<gene>
    <name evidence="3" type="ORF">MTAB308_1242</name>
</gene>
<dbReference type="CDD" id="cd23944">
    <property type="entry name" value="USP_Rv2623_repeat1"/>
    <property type="match status" value="1"/>
</dbReference>
<dbReference type="EMBL" id="FTRV01000010">
    <property type="protein sequence ID" value="SPM27757.1"/>
    <property type="molecule type" value="Genomic_DNA"/>
</dbReference>
<accession>A0A2U3N8C4</accession>
<name>A0A2U3N8C4_9MYCO</name>
<dbReference type="PANTHER" id="PTHR46268">
    <property type="entry name" value="STRESS RESPONSE PROTEIN NHAX"/>
    <property type="match status" value="1"/>
</dbReference>
<reference evidence="3 4" key="1">
    <citation type="submission" date="2017-01" db="EMBL/GenBank/DDBJ databases">
        <authorList>
            <consortium name="Urmite Genomes"/>
        </authorList>
    </citation>
    <scope>NUCLEOTIDE SEQUENCE [LARGE SCALE GENOMIC DNA]</scope>
    <source>
        <strain evidence="3 4">AB308</strain>
    </source>
</reference>
<comment type="similarity">
    <text evidence="1">Belongs to the universal stress protein A family.</text>
</comment>
<evidence type="ECO:0000313" key="3">
    <source>
        <dbReference type="EMBL" id="SPM27757.1"/>
    </source>
</evidence>
<dbReference type="OrthoDB" id="3174546at2"/>
<dbReference type="PANTHER" id="PTHR46268:SF6">
    <property type="entry name" value="UNIVERSAL STRESS PROTEIN UP12"/>
    <property type="match status" value="1"/>
</dbReference>
<protein>
    <submittedName>
        <fullName evidence="3">Universal stress protein</fullName>
    </submittedName>
</protein>
<dbReference type="Pfam" id="PF00582">
    <property type="entry name" value="Usp"/>
    <property type="match status" value="2"/>
</dbReference>
<dbReference type="InterPro" id="IPR014729">
    <property type="entry name" value="Rossmann-like_a/b/a_fold"/>
</dbReference>
<dbReference type="STRING" id="1841859.GCA_900157385_01239"/>
<dbReference type="PRINTS" id="PR01438">
    <property type="entry name" value="UNVRSLSTRESS"/>
</dbReference>
<dbReference type="Gene3D" id="3.40.50.620">
    <property type="entry name" value="HUPs"/>
    <property type="match status" value="2"/>
</dbReference>
<dbReference type="SUPFAM" id="SSF52402">
    <property type="entry name" value="Adenine nucleotide alpha hydrolases-like"/>
    <property type="match status" value="2"/>
</dbReference>
<dbReference type="Proteomes" id="UP000241595">
    <property type="component" value="Unassembled WGS sequence"/>
</dbReference>